<dbReference type="OrthoDB" id="9823295at2"/>
<evidence type="ECO:0000313" key="3">
    <source>
        <dbReference type="Proteomes" id="UP000275663"/>
    </source>
</evidence>
<dbReference type="RefSeq" id="WP_126126417.1">
    <property type="nucleotide sequence ID" value="NZ_CP034464.1"/>
</dbReference>
<sequence length="295" mass="32348">MAPGTDKPLSTVQLRTALLQTNKELDSLRGKLESERAAARQSQDELISTREALARERELSSGNQQIASKKLEDALDLMSRLKLAATSASDSEIKLSAELDALRKVNADLLAKLRQLELPNTDNQEQLKRMKEQIAALLAENQRLAQFRDEAQSDNKVLFERIESSDVREKEAVAAAIAVSSAQHGEQLKELNETTKLAVARVASLSAQIDSNGKLEVLAPDQIGRLMSGFLQRIESGMPSLRLAEGELKLKLGLARSAQQEGFVILPPNASAEMRSSVHEISLRFDRSGALTTIK</sequence>
<gene>
    <name evidence="2" type="ORF">EJN92_02700</name>
</gene>
<evidence type="ECO:0000313" key="2">
    <source>
        <dbReference type="EMBL" id="AZP11018.1"/>
    </source>
</evidence>
<dbReference type="KEGG" id="upv:EJN92_02700"/>
<evidence type="ECO:0000256" key="1">
    <source>
        <dbReference type="SAM" id="Coils"/>
    </source>
</evidence>
<feature type="coiled-coil region" evidence="1">
    <location>
        <begin position="18"/>
        <end position="45"/>
    </location>
</feature>
<keyword evidence="1" id="KW-0175">Coiled coil</keyword>
<accession>A0A3Q9BNL8</accession>
<reference evidence="2 3" key="1">
    <citation type="journal article" date="2011" name="Int. J. Syst. Evol. Microbiol.">
        <title>Description of Undibacterium oligocarboniphilum sp. nov., isolated from purified water, and Undibacterium pigrum strain CCUG 49012 as the type strain of Undibacterium parvum sp. nov., and emended descriptions of the genus Undibacterium and the species Undibacterium pigrum.</title>
        <authorList>
            <person name="Eder W."/>
            <person name="Wanner G."/>
            <person name="Ludwig W."/>
            <person name="Busse H.J."/>
            <person name="Ziemke-Kageler F."/>
            <person name="Lang E."/>
        </authorList>
    </citation>
    <scope>NUCLEOTIDE SEQUENCE [LARGE SCALE GENOMIC DNA]</scope>
    <source>
        <strain evidence="2 3">DSM 23061</strain>
    </source>
</reference>
<name>A0A3Q9BNL8_9BURK</name>
<dbReference type="EMBL" id="CP034464">
    <property type="protein sequence ID" value="AZP11018.1"/>
    <property type="molecule type" value="Genomic_DNA"/>
</dbReference>
<feature type="coiled-coil region" evidence="1">
    <location>
        <begin position="120"/>
        <end position="147"/>
    </location>
</feature>
<organism evidence="2 3">
    <name type="scientific">Undibacterium parvum</name>
    <dbReference type="NCBI Taxonomy" id="401471"/>
    <lineage>
        <taxon>Bacteria</taxon>
        <taxon>Pseudomonadati</taxon>
        <taxon>Pseudomonadota</taxon>
        <taxon>Betaproteobacteria</taxon>
        <taxon>Burkholderiales</taxon>
        <taxon>Oxalobacteraceae</taxon>
        <taxon>Undibacterium</taxon>
    </lineage>
</organism>
<dbReference type="Proteomes" id="UP000275663">
    <property type="component" value="Chromosome"/>
</dbReference>
<protein>
    <submittedName>
        <fullName evidence="2">Uncharacterized protein</fullName>
    </submittedName>
</protein>
<dbReference type="AlphaFoldDB" id="A0A3Q9BNL8"/>
<keyword evidence="3" id="KW-1185">Reference proteome</keyword>
<proteinExistence type="predicted"/>